<dbReference type="Pfam" id="PF00005">
    <property type="entry name" value="ABC_tran"/>
    <property type="match status" value="2"/>
</dbReference>
<reference evidence="5 6" key="1">
    <citation type="submission" date="2019-05" db="EMBL/GenBank/DDBJ databases">
        <title>Kocuria coralli sp. nov., a novel actinobacterium isolated from coral reef seawater.</title>
        <authorList>
            <person name="Li J."/>
        </authorList>
    </citation>
    <scope>NUCLEOTIDE SEQUENCE [LARGE SCALE GENOMIC DNA]</scope>
    <source>
        <strain evidence="5 6">SCSIO 13007</strain>
    </source>
</reference>
<keyword evidence="6" id="KW-1185">Reference proteome</keyword>
<dbReference type="InterPro" id="IPR050611">
    <property type="entry name" value="ABCF"/>
</dbReference>
<dbReference type="PANTHER" id="PTHR19211">
    <property type="entry name" value="ATP-BINDING TRANSPORT PROTEIN-RELATED"/>
    <property type="match status" value="1"/>
</dbReference>
<feature type="domain" description="ABC transporter" evidence="4">
    <location>
        <begin position="15"/>
        <end position="271"/>
    </location>
</feature>
<dbReference type="InterPro" id="IPR027417">
    <property type="entry name" value="P-loop_NTPase"/>
</dbReference>
<dbReference type="SMART" id="SM00382">
    <property type="entry name" value="AAA"/>
    <property type="match status" value="2"/>
</dbReference>
<keyword evidence="1" id="KW-0677">Repeat</keyword>
<evidence type="ECO:0000256" key="3">
    <source>
        <dbReference type="ARBA" id="ARBA00022840"/>
    </source>
</evidence>
<proteinExistence type="predicted"/>
<dbReference type="EMBL" id="SZWF01000004">
    <property type="protein sequence ID" value="KAA9394916.1"/>
    <property type="molecule type" value="Genomic_DNA"/>
</dbReference>
<organism evidence="5 6">
    <name type="scientific">Kocuria coralli</name>
    <dbReference type="NCBI Taxonomy" id="1461025"/>
    <lineage>
        <taxon>Bacteria</taxon>
        <taxon>Bacillati</taxon>
        <taxon>Actinomycetota</taxon>
        <taxon>Actinomycetes</taxon>
        <taxon>Micrococcales</taxon>
        <taxon>Micrococcaceae</taxon>
        <taxon>Kocuria</taxon>
    </lineage>
</organism>
<evidence type="ECO:0000313" key="6">
    <source>
        <dbReference type="Proteomes" id="UP000325957"/>
    </source>
</evidence>
<evidence type="ECO:0000256" key="2">
    <source>
        <dbReference type="ARBA" id="ARBA00022741"/>
    </source>
</evidence>
<dbReference type="FunFam" id="3.40.50.300:FF:000011">
    <property type="entry name" value="Putative ABC transporter ATP-binding component"/>
    <property type="match status" value="1"/>
</dbReference>
<dbReference type="AlphaFoldDB" id="A0A5J5L1G7"/>
<dbReference type="GO" id="GO:0005524">
    <property type="term" value="F:ATP binding"/>
    <property type="evidence" value="ECO:0007669"/>
    <property type="project" value="UniProtKB-KW"/>
</dbReference>
<protein>
    <submittedName>
        <fullName evidence="5">ABC-F family ATP-binding cassette domain-containing protein</fullName>
    </submittedName>
</protein>
<dbReference type="SUPFAM" id="SSF52540">
    <property type="entry name" value="P-loop containing nucleoside triphosphate hydrolases"/>
    <property type="match status" value="2"/>
</dbReference>
<evidence type="ECO:0000313" key="5">
    <source>
        <dbReference type="EMBL" id="KAA9394916.1"/>
    </source>
</evidence>
<dbReference type="InterPro" id="IPR003439">
    <property type="entry name" value="ABC_transporter-like_ATP-bd"/>
</dbReference>
<evidence type="ECO:0000256" key="1">
    <source>
        <dbReference type="ARBA" id="ARBA00022737"/>
    </source>
</evidence>
<dbReference type="PROSITE" id="PS00211">
    <property type="entry name" value="ABC_TRANSPORTER_1"/>
    <property type="match status" value="2"/>
</dbReference>
<dbReference type="Gene3D" id="3.40.50.300">
    <property type="entry name" value="P-loop containing nucleotide triphosphate hydrolases"/>
    <property type="match status" value="2"/>
</dbReference>
<keyword evidence="2" id="KW-0547">Nucleotide-binding</keyword>
<dbReference type="InterPro" id="IPR003593">
    <property type="entry name" value="AAA+_ATPase"/>
</dbReference>
<dbReference type="OrthoDB" id="3239744at2"/>
<dbReference type="RefSeq" id="WP_158033227.1">
    <property type="nucleotide sequence ID" value="NZ_ML708613.1"/>
</dbReference>
<dbReference type="PROSITE" id="PS50893">
    <property type="entry name" value="ABC_TRANSPORTER_2"/>
    <property type="match status" value="2"/>
</dbReference>
<comment type="caution">
    <text evidence="5">The sequence shown here is derived from an EMBL/GenBank/DDBJ whole genome shotgun (WGS) entry which is preliminary data.</text>
</comment>
<gene>
    <name evidence="5" type="ORF">FCK90_05155</name>
</gene>
<dbReference type="InterPro" id="IPR017871">
    <property type="entry name" value="ABC_transporter-like_CS"/>
</dbReference>
<dbReference type="Proteomes" id="UP000325957">
    <property type="component" value="Unassembled WGS sequence"/>
</dbReference>
<feature type="domain" description="ABC transporter" evidence="4">
    <location>
        <begin position="370"/>
        <end position="579"/>
    </location>
</feature>
<dbReference type="CDD" id="cd03221">
    <property type="entry name" value="ABCF_EF-3"/>
    <property type="match status" value="1"/>
</dbReference>
<keyword evidence="3 5" id="KW-0067">ATP-binding</keyword>
<accession>A0A5J5L1G7</accession>
<dbReference type="PANTHER" id="PTHR19211:SF14">
    <property type="entry name" value="ATP-BINDING CASSETTE SUB-FAMILY F MEMBER 1"/>
    <property type="match status" value="1"/>
</dbReference>
<sequence>MPQAPASSRSQLSPIQVSGISFHYDSHPETAILSDVSLIAPPGRVTGLIGENGSGKSTLLRIVAGVLQPTAGTVLAPSSLGYLSQETAPDLRGRATTVGDAIAVATAELRALDRRIQEVGVQMAEHPDDPHWAEEYDAALTQAERLGLWTLDARIAATLNGLGLGAVDRQRRLDQISGGQQRRLDLALLLLSSPEALLLDEPTNHLDDDAVEFLMGQLRAWRGPVLVASHDRWFLDQAAGALIDLDPGLDPYGRGGDIQGTAFTGGYTSYLQQRREGHVTWAQRYADQEEQRRRWLAETQLEASDLFHRTTAKSEARIAQKFYADRAASTLTRRARNAQRRLEEIDRQAILPPPVPLRLQALPDQGPAAAKSDPVIEVRDLVVTGRLGPIDLTVDRGEHLLVTGPNGSGKSTLLAVLAGHLGAQRGETWIDPGVRVGFLRQDDSGSSSGSIWTGREESDAASLETFSPEAFSPKAFEQAMDTAVDLGLLRPSDCGRLPEELSPGQRRRVALASLLADPPDVLLLDEPTNHLALALAEDLEAALEGWDGTVVMSTHDRWIRHRWHGTRLDLGETRVGRSAGTVK</sequence>
<dbReference type="GO" id="GO:0016887">
    <property type="term" value="F:ATP hydrolysis activity"/>
    <property type="evidence" value="ECO:0007669"/>
    <property type="project" value="InterPro"/>
</dbReference>
<evidence type="ECO:0000259" key="4">
    <source>
        <dbReference type="PROSITE" id="PS50893"/>
    </source>
</evidence>
<name>A0A5J5L1G7_9MICC</name>